<evidence type="ECO:0000256" key="2">
    <source>
        <dbReference type="ARBA" id="ARBA00022630"/>
    </source>
</evidence>
<dbReference type="InterPro" id="IPR006058">
    <property type="entry name" value="2Fe2S_fd_BS"/>
</dbReference>
<dbReference type="InterPro" id="IPR017941">
    <property type="entry name" value="Rieske_2Fe-2S"/>
</dbReference>
<evidence type="ECO:0000313" key="12">
    <source>
        <dbReference type="Proteomes" id="UP000295560"/>
    </source>
</evidence>
<evidence type="ECO:0000256" key="1">
    <source>
        <dbReference type="ARBA" id="ARBA00001974"/>
    </source>
</evidence>
<dbReference type="GO" id="GO:0016705">
    <property type="term" value="F:oxidoreductase activity, acting on paired donors, with incorporation or reduction of molecular oxygen"/>
    <property type="evidence" value="ECO:0007669"/>
    <property type="project" value="UniProtKB-ARBA"/>
</dbReference>
<dbReference type="InterPro" id="IPR001041">
    <property type="entry name" value="2Fe-2S_ferredoxin-type"/>
</dbReference>
<dbReference type="SUPFAM" id="SSF50022">
    <property type="entry name" value="ISP domain"/>
    <property type="match status" value="1"/>
</dbReference>
<dbReference type="Pfam" id="PF00355">
    <property type="entry name" value="Rieske"/>
    <property type="match status" value="1"/>
</dbReference>
<keyword evidence="4" id="KW-0479">Metal-binding</keyword>
<dbReference type="GO" id="GO:0004497">
    <property type="term" value="F:monooxygenase activity"/>
    <property type="evidence" value="ECO:0007669"/>
    <property type="project" value="UniProtKB-ARBA"/>
</dbReference>
<evidence type="ECO:0000256" key="6">
    <source>
        <dbReference type="ARBA" id="ARBA00023004"/>
    </source>
</evidence>
<dbReference type="PANTHER" id="PTHR47354">
    <property type="entry name" value="NADH OXIDOREDUCTASE HCR"/>
    <property type="match status" value="1"/>
</dbReference>
<feature type="domain" description="2Fe-2S ferredoxin-type" evidence="8">
    <location>
        <begin position="390"/>
        <end position="477"/>
    </location>
</feature>
<accession>A0A4R1HU12</accession>
<dbReference type="Gene3D" id="2.40.30.10">
    <property type="entry name" value="Translation factors"/>
    <property type="match status" value="1"/>
</dbReference>
<dbReference type="AlphaFoldDB" id="A0A4R1HU12"/>
<dbReference type="Gene3D" id="3.10.20.30">
    <property type="match status" value="1"/>
</dbReference>
<evidence type="ECO:0000259" key="9">
    <source>
        <dbReference type="PROSITE" id="PS51296"/>
    </source>
</evidence>
<dbReference type="CDD" id="cd00207">
    <property type="entry name" value="fer2"/>
    <property type="match status" value="1"/>
</dbReference>
<dbReference type="Pfam" id="PF00111">
    <property type="entry name" value="Fer2"/>
    <property type="match status" value="1"/>
</dbReference>
<dbReference type="InterPro" id="IPR036010">
    <property type="entry name" value="2Fe-2S_ferredoxin-like_sf"/>
</dbReference>
<evidence type="ECO:0000313" key="11">
    <source>
        <dbReference type="EMBL" id="TCK25738.1"/>
    </source>
</evidence>
<keyword evidence="7" id="KW-0411">Iron-sulfur</keyword>
<organism evidence="11 12">
    <name type="scientific">Pseudonocardia endophytica</name>
    <dbReference type="NCBI Taxonomy" id="401976"/>
    <lineage>
        <taxon>Bacteria</taxon>
        <taxon>Bacillati</taxon>
        <taxon>Actinomycetota</taxon>
        <taxon>Actinomycetes</taxon>
        <taxon>Pseudonocardiales</taxon>
        <taxon>Pseudonocardiaceae</taxon>
        <taxon>Pseudonocardia</taxon>
    </lineage>
</organism>
<dbReference type="Gene3D" id="2.102.10.10">
    <property type="entry name" value="Rieske [2Fe-2S] iron-sulphur domain"/>
    <property type="match status" value="1"/>
</dbReference>
<dbReference type="InterPro" id="IPR039261">
    <property type="entry name" value="FNR_nucleotide-bd"/>
</dbReference>
<evidence type="ECO:0000256" key="5">
    <source>
        <dbReference type="ARBA" id="ARBA00023002"/>
    </source>
</evidence>
<protein>
    <submittedName>
        <fullName evidence="11">Ferredoxin-NADP reductase</fullName>
    </submittedName>
</protein>
<dbReference type="EMBL" id="SMFZ01000001">
    <property type="protein sequence ID" value="TCK25738.1"/>
    <property type="molecule type" value="Genomic_DNA"/>
</dbReference>
<dbReference type="OrthoDB" id="3807506at2"/>
<name>A0A4R1HU12_PSEEN</name>
<dbReference type="InterPro" id="IPR012675">
    <property type="entry name" value="Beta-grasp_dom_sf"/>
</dbReference>
<evidence type="ECO:0000256" key="4">
    <source>
        <dbReference type="ARBA" id="ARBA00022723"/>
    </source>
</evidence>
<dbReference type="SUPFAM" id="SSF54292">
    <property type="entry name" value="2Fe-2S ferredoxin-like"/>
    <property type="match status" value="1"/>
</dbReference>
<sequence>MTRYAVAGTSEIGPGQRKIVEIEGRPVGVLNVDGEYFALLDRCPHAGAPLCGHGTIFGVSTAAQPDGPIEYEGGRSLRCPWHAWEFDVRTGVSFYDPRNARVRRYPVEVVAGAPDDVVEPDGGRQEGPLVLEGYEVAVEGDMLVVDTARRRPGRTAVPPRPADEPVDVVAVVAAKRAAAAGVAVVELRSRDGTPMPAWTPGAHLEVTLTDDLVRHYSLCGAPDDRSTWRIGVLREQRGRGGSAYVHDTLQVGDEIRCHGPRNNFALEKAREYVFLAGGIGITPILPMIAECEASGQPWRLVYGGRSRSSMAFLEEVEAYGDRVTIWPHDERGHLDLPAALGEPRDGVAVYCCGPGPLIDAVEGQCAPWPAGTLHVERFRPADGALDGPDTAFEVVCDRSDLVVGVPEGRSVVDALADAGVHVPTSCREGTCGTCETVVLDGVPDHRDSFLSPSERASNEVMTPCCSRSHGPRLVLDL</sequence>
<dbReference type="SUPFAM" id="SSF52343">
    <property type="entry name" value="Ferredoxin reductase-like, C-terminal NADP-linked domain"/>
    <property type="match status" value="1"/>
</dbReference>
<evidence type="ECO:0000256" key="7">
    <source>
        <dbReference type="ARBA" id="ARBA00023014"/>
    </source>
</evidence>
<keyword evidence="2" id="KW-0285">Flavoprotein</keyword>
<feature type="domain" description="FAD-binding FR-type" evidence="10">
    <location>
        <begin position="165"/>
        <end position="267"/>
    </location>
</feature>
<dbReference type="GO" id="GO:0051537">
    <property type="term" value="F:2 iron, 2 sulfur cluster binding"/>
    <property type="evidence" value="ECO:0007669"/>
    <property type="project" value="UniProtKB-KW"/>
</dbReference>
<dbReference type="SUPFAM" id="SSF63380">
    <property type="entry name" value="Riboflavin synthase domain-like"/>
    <property type="match status" value="1"/>
</dbReference>
<dbReference type="CDD" id="cd03467">
    <property type="entry name" value="Rieske"/>
    <property type="match status" value="1"/>
</dbReference>
<feature type="domain" description="Rieske" evidence="9">
    <location>
        <begin position="4"/>
        <end position="112"/>
    </location>
</feature>
<comment type="caution">
    <text evidence="11">The sequence shown here is derived from an EMBL/GenBank/DDBJ whole genome shotgun (WGS) entry which is preliminary data.</text>
</comment>
<evidence type="ECO:0000256" key="3">
    <source>
        <dbReference type="ARBA" id="ARBA00022714"/>
    </source>
</evidence>
<keyword evidence="6" id="KW-0408">Iron</keyword>
<dbReference type="InterPro" id="IPR017927">
    <property type="entry name" value="FAD-bd_FR_type"/>
</dbReference>
<comment type="cofactor">
    <cofactor evidence="1">
        <name>FAD</name>
        <dbReference type="ChEBI" id="CHEBI:57692"/>
    </cofactor>
</comment>
<dbReference type="InterPro" id="IPR017938">
    <property type="entry name" value="Riboflavin_synthase-like_b-brl"/>
</dbReference>
<dbReference type="InterPro" id="IPR036922">
    <property type="entry name" value="Rieske_2Fe-2S_sf"/>
</dbReference>
<dbReference type="PROSITE" id="PS51384">
    <property type="entry name" value="FAD_FR"/>
    <property type="match status" value="1"/>
</dbReference>
<dbReference type="InterPro" id="IPR050415">
    <property type="entry name" value="MRET"/>
</dbReference>
<keyword evidence="12" id="KW-1185">Reference proteome</keyword>
<reference evidence="11 12" key="1">
    <citation type="submission" date="2019-03" db="EMBL/GenBank/DDBJ databases">
        <title>Sequencing the genomes of 1000 actinobacteria strains.</title>
        <authorList>
            <person name="Klenk H.-P."/>
        </authorList>
    </citation>
    <scope>NUCLEOTIDE SEQUENCE [LARGE SCALE GENOMIC DNA]</scope>
    <source>
        <strain evidence="11 12">DSM 44969</strain>
    </source>
</reference>
<keyword evidence="3" id="KW-0001">2Fe-2S</keyword>
<dbReference type="Gene3D" id="3.40.50.80">
    <property type="entry name" value="Nucleotide-binding domain of ferredoxin-NADP reductase (FNR) module"/>
    <property type="match status" value="1"/>
</dbReference>
<dbReference type="GO" id="GO:0046872">
    <property type="term" value="F:metal ion binding"/>
    <property type="evidence" value="ECO:0007669"/>
    <property type="project" value="UniProtKB-KW"/>
</dbReference>
<dbReference type="CDD" id="cd06185">
    <property type="entry name" value="PDR_like"/>
    <property type="match status" value="1"/>
</dbReference>
<evidence type="ECO:0000259" key="8">
    <source>
        <dbReference type="PROSITE" id="PS51085"/>
    </source>
</evidence>
<evidence type="ECO:0000259" key="10">
    <source>
        <dbReference type="PROSITE" id="PS51384"/>
    </source>
</evidence>
<proteinExistence type="predicted"/>
<dbReference type="RefSeq" id="WP_132422184.1">
    <property type="nucleotide sequence ID" value="NZ_SMFZ01000001.1"/>
</dbReference>
<keyword evidence="5" id="KW-0560">Oxidoreductase</keyword>
<dbReference type="PROSITE" id="PS51296">
    <property type="entry name" value="RIESKE"/>
    <property type="match status" value="1"/>
</dbReference>
<dbReference type="PROSITE" id="PS51085">
    <property type="entry name" value="2FE2S_FER_2"/>
    <property type="match status" value="1"/>
</dbReference>
<dbReference type="PROSITE" id="PS00197">
    <property type="entry name" value="2FE2S_FER_1"/>
    <property type="match status" value="1"/>
</dbReference>
<dbReference type="PRINTS" id="PR00409">
    <property type="entry name" value="PHDIOXRDTASE"/>
</dbReference>
<dbReference type="Proteomes" id="UP000295560">
    <property type="component" value="Unassembled WGS sequence"/>
</dbReference>
<dbReference type="PANTHER" id="PTHR47354:SF1">
    <property type="entry name" value="CARNITINE MONOOXYGENASE REDUCTASE SUBUNIT"/>
    <property type="match status" value="1"/>
</dbReference>
<gene>
    <name evidence="11" type="ORF">EV378_1559</name>
</gene>